<dbReference type="Pfam" id="PF06763">
    <property type="entry name" value="Minor_tail_Z"/>
    <property type="match status" value="1"/>
</dbReference>
<comment type="caution">
    <text evidence="1">The sequence shown here is derived from an EMBL/GenBank/DDBJ whole genome shotgun (WGS) entry which is preliminary data.</text>
</comment>
<protein>
    <submittedName>
        <fullName evidence="1">Prophage minor tail protein Z (GPZ)</fullName>
    </submittedName>
</protein>
<proteinExistence type="predicted"/>
<keyword evidence="2" id="KW-1185">Reference proteome</keyword>
<sequence length="187" mass="20209">MIDITAEQINMAKLMLGHIPGAIPKVLANAINRAAEGARTDAVTKAKEDYTITAGRVRETISISKASTSNLSAAVTSRGRPRALSYYKIRPGKVTKRRPADGVYAQVKRSGGGTIAKSFVAKMSSGHVGVFNRTSAGRFPIVQRHGPSVAQMLESKSVSQYVEAGANRRLSDRLNHEINRMLARYGK</sequence>
<reference evidence="1 2" key="1">
    <citation type="submission" date="2016-01" db="EMBL/GenBank/DDBJ databases">
        <authorList>
            <person name="Brown R."/>
        </authorList>
    </citation>
    <scope>NUCLEOTIDE SEQUENCE [LARGE SCALE GENOMIC DNA]</scope>
    <source>
        <strain evidence="1">Sporomusa sphaeroides DSM 2875</strain>
    </source>
</reference>
<organism evidence="1 2">
    <name type="scientific">Sporomusa sphaeroides DSM 2875</name>
    <dbReference type="NCBI Taxonomy" id="1337886"/>
    <lineage>
        <taxon>Bacteria</taxon>
        <taxon>Bacillati</taxon>
        <taxon>Bacillota</taxon>
        <taxon>Negativicutes</taxon>
        <taxon>Selenomonadales</taxon>
        <taxon>Sporomusaceae</taxon>
        <taxon>Sporomusa</taxon>
    </lineage>
</organism>
<dbReference type="EMBL" id="FCOW01000004">
    <property type="protein sequence ID" value="CVK18466.1"/>
    <property type="molecule type" value="Genomic_DNA"/>
</dbReference>
<name>A0ABP2C426_9FIRM</name>
<evidence type="ECO:0000313" key="1">
    <source>
        <dbReference type="EMBL" id="CVK18466.1"/>
    </source>
</evidence>
<dbReference type="InterPro" id="IPR010633">
    <property type="entry name" value="Phage_lambda_GpZ"/>
</dbReference>
<dbReference type="RefSeq" id="WP_075756393.1">
    <property type="nucleotide sequence ID" value="NZ_CP146991.1"/>
</dbReference>
<dbReference type="Proteomes" id="UP000245702">
    <property type="component" value="Unassembled WGS sequence"/>
</dbReference>
<evidence type="ECO:0000313" key="2">
    <source>
        <dbReference type="Proteomes" id="UP000245702"/>
    </source>
</evidence>
<gene>
    <name evidence="1" type="ORF">SSPH_01104</name>
</gene>
<accession>A0ABP2C426</accession>